<proteinExistence type="predicted"/>
<name>A0A8T9MTK3_9NEIS</name>
<reference evidence="1" key="1">
    <citation type="journal article" date="2022" name="Res Sq">
        <title>Evolution of multicellular longitudinally dividing oral cavity symbionts (Neisseriaceae).</title>
        <authorList>
            <person name="Nyongesa S."/>
            <person name="Weber P."/>
            <person name="Bernet E."/>
            <person name="Pullido F."/>
            <person name="Nieckarz M."/>
            <person name="Delaby M."/>
            <person name="Nieves C."/>
            <person name="Viehboeck T."/>
            <person name="Krause N."/>
            <person name="Rivera-Millot A."/>
            <person name="Nakamura A."/>
            <person name="Vischer N."/>
            <person name="VanNieuwenhze M."/>
            <person name="Brun Y."/>
            <person name="Cava F."/>
            <person name="Bulgheresi S."/>
            <person name="Veyrier F."/>
        </authorList>
    </citation>
    <scope>NUCLEOTIDE SEQUENCE</scope>
    <source>
        <strain evidence="1">17694</strain>
    </source>
</reference>
<dbReference type="Proteomes" id="UP000831534">
    <property type="component" value="Chromosome"/>
</dbReference>
<dbReference type="AlphaFoldDB" id="A0A8T9MTK3"/>
<dbReference type="KEGG" id="ckh:LVJ77_10290"/>
<gene>
    <name evidence="1" type="ORF">LVJ77_10290</name>
</gene>
<reference evidence="1" key="2">
    <citation type="submission" date="2024-09" db="EMBL/GenBank/DDBJ databases">
        <authorList>
            <person name="Veyrier F.J."/>
        </authorList>
    </citation>
    <scope>NUCLEOTIDE SEQUENCE</scope>
    <source>
        <strain evidence="1">17694</strain>
    </source>
</reference>
<keyword evidence="2" id="KW-1185">Reference proteome</keyword>
<accession>A0A8T9MTK3</accession>
<protein>
    <submittedName>
        <fullName evidence="1">Uncharacterized protein</fullName>
    </submittedName>
</protein>
<sequence length="76" mass="8646">MKESKFALDYGGSAQDKNAAQYRLFRRGGYYTLTLFYNGSCREVAYAEISTTLTDGGKTYRLQQKLTVQPDLVRYG</sequence>
<evidence type="ECO:0000313" key="1">
    <source>
        <dbReference type="EMBL" id="UOP04609.1"/>
    </source>
</evidence>
<dbReference type="EMBL" id="CP091521">
    <property type="protein sequence ID" value="UOP04609.1"/>
    <property type="molecule type" value="Genomic_DNA"/>
</dbReference>
<organism evidence="1 2">
    <name type="scientific">Conchiformibius kuhniae</name>
    <dbReference type="NCBI Taxonomy" id="211502"/>
    <lineage>
        <taxon>Bacteria</taxon>
        <taxon>Pseudomonadati</taxon>
        <taxon>Pseudomonadota</taxon>
        <taxon>Betaproteobacteria</taxon>
        <taxon>Neisseriales</taxon>
        <taxon>Neisseriaceae</taxon>
        <taxon>Conchiformibius</taxon>
    </lineage>
</organism>
<dbReference type="RefSeq" id="WP_156900908.1">
    <property type="nucleotide sequence ID" value="NZ_CP091521.1"/>
</dbReference>
<evidence type="ECO:0000313" key="2">
    <source>
        <dbReference type="Proteomes" id="UP000831534"/>
    </source>
</evidence>